<evidence type="ECO:0000313" key="8">
    <source>
        <dbReference type="EMBL" id="JAQ34001.1"/>
    </source>
</evidence>
<keyword evidence="3" id="KW-0963">Cytoplasm</keyword>
<feature type="domain" description="Sulfotransferase" evidence="7">
    <location>
        <begin position="35"/>
        <end position="285"/>
    </location>
</feature>
<organism evidence="8">
    <name type="scientific">Fundulus heteroclitus</name>
    <name type="common">Killifish</name>
    <name type="synonym">Mummichog</name>
    <dbReference type="NCBI Taxonomy" id="8078"/>
    <lineage>
        <taxon>Eukaryota</taxon>
        <taxon>Metazoa</taxon>
        <taxon>Chordata</taxon>
        <taxon>Craniata</taxon>
        <taxon>Vertebrata</taxon>
        <taxon>Euteleostomi</taxon>
        <taxon>Actinopterygii</taxon>
        <taxon>Neopterygii</taxon>
        <taxon>Teleostei</taxon>
        <taxon>Neoteleostei</taxon>
        <taxon>Acanthomorphata</taxon>
        <taxon>Ovalentaria</taxon>
        <taxon>Atherinomorphae</taxon>
        <taxon>Cyprinodontiformes</taxon>
        <taxon>Fundulidae</taxon>
        <taxon>Fundulus</taxon>
    </lineage>
</organism>
<protein>
    <recommendedName>
        <fullName evidence="6">Sulfotransferase</fullName>
        <ecNumber evidence="6">2.8.2.-</ecNumber>
    </recommendedName>
</protein>
<evidence type="ECO:0000259" key="7">
    <source>
        <dbReference type="Pfam" id="PF00685"/>
    </source>
</evidence>
<evidence type="ECO:0000256" key="6">
    <source>
        <dbReference type="RuleBase" id="RU361155"/>
    </source>
</evidence>
<dbReference type="PANTHER" id="PTHR11783">
    <property type="entry name" value="SULFOTRANSFERASE SULT"/>
    <property type="match status" value="1"/>
</dbReference>
<comment type="similarity">
    <text evidence="2 6">Belongs to the sulfotransferase 1 family.</text>
</comment>
<dbReference type="Gene3D" id="3.40.50.300">
    <property type="entry name" value="P-loop containing nucleotide triphosphate hydrolases"/>
    <property type="match status" value="1"/>
</dbReference>
<keyword evidence="5" id="KW-0128">Catecholamine metabolism</keyword>
<evidence type="ECO:0000313" key="10">
    <source>
        <dbReference type="Proteomes" id="UP000265000"/>
    </source>
</evidence>
<reference evidence="9" key="2">
    <citation type="submission" date="2025-05" db="UniProtKB">
        <authorList>
            <consortium name="Ensembl"/>
        </authorList>
    </citation>
    <scope>IDENTIFICATION</scope>
</reference>
<dbReference type="InterPro" id="IPR027417">
    <property type="entry name" value="P-loop_NTPase"/>
</dbReference>
<dbReference type="InterPro" id="IPR000863">
    <property type="entry name" value="Sulfotransferase_dom"/>
</dbReference>
<dbReference type="AlphaFoldDB" id="A0A146NQB7"/>
<dbReference type="Ensembl" id="ENSFHET00000011738.1">
    <property type="protein sequence ID" value="ENSFHEP00000022887.1"/>
    <property type="gene ID" value="ENSFHEG00000003541.1"/>
</dbReference>
<name>A0A146NQB7_FUNHE</name>
<proteinExistence type="inferred from homology"/>
<dbReference type="Proteomes" id="UP000265000">
    <property type="component" value="Unplaced"/>
</dbReference>
<dbReference type="STRING" id="8078.ENSFHEP00000022887"/>
<dbReference type="GO" id="GO:0006805">
    <property type="term" value="P:xenobiotic metabolic process"/>
    <property type="evidence" value="ECO:0007669"/>
    <property type="project" value="UniProtKB-ARBA"/>
</dbReference>
<keyword evidence="4 6" id="KW-0808">Transferase</keyword>
<keyword evidence="10" id="KW-1185">Reference proteome</keyword>
<dbReference type="EMBL" id="GCES01152321">
    <property type="protein sequence ID" value="JAQ34001.1"/>
    <property type="molecule type" value="Transcribed_RNA"/>
</dbReference>
<evidence type="ECO:0000256" key="5">
    <source>
        <dbReference type="ARBA" id="ARBA00022939"/>
    </source>
</evidence>
<evidence type="ECO:0000256" key="2">
    <source>
        <dbReference type="ARBA" id="ARBA00005771"/>
    </source>
</evidence>
<evidence type="ECO:0000256" key="3">
    <source>
        <dbReference type="ARBA" id="ARBA00022490"/>
    </source>
</evidence>
<dbReference type="GO" id="GO:0008146">
    <property type="term" value="F:sulfotransferase activity"/>
    <property type="evidence" value="ECO:0007669"/>
    <property type="project" value="InterPro"/>
</dbReference>
<dbReference type="EC" id="2.8.2.-" evidence="6"/>
<reference evidence="8" key="1">
    <citation type="submission" date="2015-01" db="EMBL/GenBank/DDBJ databases">
        <title>EvidentialGene: Evidence-directed Construction of Complete mRNA Transcriptomes without Genomes.</title>
        <authorList>
            <person name="Gilbert D.G."/>
        </authorList>
    </citation>
    <scope>NUCLEOTIDE SEQUENCE</scope>
</reference>
<dbReference type="GO" id="GO:0005737">
    <property type="term" value="C:cytoplasm"/>
    <property type="evidence" value="ECO:0007669"/>
    <property type="project" value="UniProtKB-SubCell"/>
</dbReference>
<evidence type="ECO:0000256" key="1">
    <source>
        <dbReference type="ARBA" id="ARBA00004496"/>
    </source>
</evidence>
<evidence type="ECO:0000313" key="9">
    <source>
        <dbReference type="Ensembl" id="ENSFHEP00000022887.1"/>
    </source>
</evidence>
<dbReference type="SUPFAM" id="SSF52540">
    <property type="entry name" value="P-loop containing nucleoside triphosphate hydrolases"/>
    <property type="match status" value="1"/>
</dbReference>
<dbReference type="GO" id="GO:0006584">
    <property type="term" value="P:catecholamine metabolic process"/>
    <property type="evidence" value="ECO:0007669"/>
    <property type="project" value="UniProtKB-KW"/>
</dbReference>
<accession>A0A146NQB7</accession>
<dbReference type="FunFam" id="3.40.50.300:FF:000433">
    <property type="entry name" value="Estrogen sulfotransferase"/>
    <property type="match status" value="1"/>
</dbReference>
<dbReference type="Pfam" id="PF00685">
    <property type="entry name" value="Sulfotransfer_1"/>
    <property type="match status" value="1"/>
</dbReference>
<dbReference type="GeneTree" id="ENSGT00940000163342"/>
<evidence type="ECO:0000256" key="4">
    <source>
        <dbReference type="ARBA" id="ARBA00022679"/>
    </source>
</evidence>
<sequence length="293" mass="34497">MELPPRPTLFDFHGVSMTKYFTDNWVNIQSFKARPDDIVLVSYPKAGNTWVSYILDLLYFSRTSPDRQNSVPLHERVPFLEISIPGFPSGVDELNSINSFPRIIKTHLPVQFLPQSFWEQNSKIIYVARNAKDTVVSYFHFDRMNKAQPEPGDWSSYLQRFMEGKMVFGSWHDHVQGWWEKRKSRSNILYVLYEDLIEDTERELSRLCSFLELSPSTDLKKEVEEKSLFSNMKHNKMANGSADEVLDFKISPFMRKGKVGDWKNHFTVNQDEQFNEDYVKKMRSTDLHFRTVL</sequence>
<comment type="subcellular location">
    <subcellularLocation>
        <location evidence="1">Cytoplasm</location>
    </subcellularLocation>
</comment>